<feature type="chain" id="PRO_5045871147" evidence="1">
    <location>
        <begin position="24"/>
        <end position="536"/>
    </location>
</feature>
<proteinExistence type="predicted"/>
<dbReference type="Gene3D" id="3.40.50.1820">
    <property type="entry name" value="alpha/beta hydrolase"/>
    <property type="match status" value="1"/>
</dbReference>
<sequence>MSIKCVILSLYFLVFGFTTNTLASFKCSCDSTCQATTTTGKYTGTLDSDGVHFLSIRYAEPPTGKLRFSDPTVFVPSKSKKYDGTALPPYCPQGVYDNESEDCLFLNVFRPTPVVGESALHVFVWVHGGSFAYGGSADPVIYGAELAKAKNMIVVTLNYRLGVLGLFDDGNNTNYAIKDVILALKWVKNNIALFHGNPSTITVGGQSSGATLIRALLSTSEASGLFTKAIMMSDPADYGFNTRTTSYDIITAFLYNQTGCSDISCMRALEIDNILTAQNTLFADALAIGNGVSMSQPMVPVIDKDLIYEDFSLYVADGKLPVQVPLLMGVVKDEANPTIESILSSAIPSAYYAAVLDEFLGDSRTVTVVSSGLFPVDESSDDGTRLELAHVATLFYWTCPVQAGAVSLAETYSKDIYLYEMGVGITYPSDDGLSLCSGSYVCHEADLYPLFGTFNSSAVTSAQKALSAEVQERWSKFIKTGNPNGSKYKQWNPVEGANSANALLLGSETFNSSLYQAQCAIMGSSVPFDYQLYSQS</sequence>
<evidence type="ECO:0000259" key="2">
    <source>
        <dbReference type="Pfam" id="PF00135"/>
    </source>
</evidence>
<dbReference type="InterPro" id="IPR019819">
    <property type="entry name" value="Carboxylesterase_B_CS"/>
</dbReference>
<dbReference type="PROSITE" id="PS00941">
    <property type="entry name" value="CARBOXYLESTERASE_B_2"/>
    <property type="match status" value="1"/>
</dbReference>
<organism evidence="3 4">
    <name type="scientific">Myxozyma melibiosi</name>
    <dbReference type="NCBI Taxonomy" id="54550"/>
    <lineage>
        <taxon>Eukaryota</taxon>
        <taxon>Fungi</taxon>
        <taxon>Dikarya</taxon>
        <taxon>Ascomycota</taxon>
        <taxon>Saccharomycotina</taxon>
        <taxon>Lipomycetes</taxon>
        <taxon>Lipomycetales</taxon>
        <taxon>Lipomycetaceae</taxon>
        <taxon>Myxozyma</taxon>
    </lineage>
</organism>
<dbReference type="PANTHER" id="PTHR45570:SF1">
    <property type="entry name" value="CARBOXYLIC ESTER HYDROLASE"/>
    <property type="match status" value="1"/>
</dbReference>
<keyword evidence="4" id="KW-1185">Reference proteome</keyword>
<gene>
    <name evidence="3" type="ORF">BZA70DRAFT_51452</name>
</gene>
<evidence type="ECO:0000313" key="3">
    <source>
        <dbReference type="EMBL" id="KAK7208474.1"/>
    </source>
</evidence>
<dbReference type="RefSeq" id="XP_064771507.1">
    <property type="nucleotide sequence ID" value="XM_064915167.1"/>
</dbReference>
<dbReference type="Pfam" id="PF00135">
    <property type="entry name" value="COesterase"/>
    <property type="match status" value="1"/>
</dbReference>
<comment type="caution">
    <text evidence="3">The sequence shown here is derived from an EMBL/GenBank/DDBJ whole genome shotgun (WGS) entry which is preliminary data.</text>
</comment>
<dbReference type="PANTHER" id="PTHR45570">
    <property type="entry name" value="CARBOXYLIC ESTER HYDROLASE"/>
    <property type="match status" value="1"/>
</dbReference>
<reference evidence="3 4" key="1">
    <citation type="submission" date="2024-03" db="EMBL/GenBank/DDBJ databases">
        <title>Genome-scale model development and genomic sequencing of the oleaginous clade Lipomyces.</title>
        <authorList>
            <consortium name="Lawrence Berkeley National Laboratory"/>
            <person name="Czajka J.J."/>
            <person name="Han Y."/>
            <person name="Kim J."/>
            <person name="Mondo S.J."/>
            <person name="Hofstad B.A."/>
            <person name="Robles A."/>
            <person name="Haridas S."/>
            <person name="Riley R."/>
            <person name="LaButti K."/>
            <person name="Pangilinan J."/>
            <person name="Andreopoulos W."/>
            <person name="Lipzen A."/>
            <person name="Yan J."/>
            <person name="Wang M."/>
            <person name="Ng V."/>
            <person name="Grigoriev I.V."/>
            <person name="Spatafora J.W."/>
            <person name="Magnuson J.K."/>
            <person name="Baker S.E."/>
            <person name="Pomraning K.R."/>
        </authorList>
    </citation>
    <scope>NUCLEOTIDE SEQUENCE [LARGE SCALE GENOMIC DNA]</scope>
    <source>
        <strain evidence="3 4">Phaff 52-87</strain>
    </source>
</reference>
<dbReference type="InterPro" id="IPR029058">
    <property type="entry name" value="AB_hydrolase_fold"/>
</dbReference>
<dbReference type="GeneID" id="90040679"/>
<accession>A0ABR1FF34</accession>
<dbReference type="Proteomes" id="UP001498771">
    <property type="component" value="Unassembled WGS sequence"/>
</dbReference>
<dbReference type="SUPFAM" id="SSF53474">
    <property type="entry name" value="alpha/beta-Hydrolases"/>
    <property type="match status" value="1"/>
</dbReference>
<feature type="signal peptide" evidence="1">
    <location>
        <begin position="1"/>
        <end position="23"/>
    </location>
</feature>
<evidence type="ECO:0000313" key="4">
    <source>
        <dbReference type="Proteomes" id="UP001498771"/>
    </source>
</evidence>
<keyword evidence="1" id="KW-0732">Signal</keyword>
<dbReference type="EMBL" id="JBBJBU010000001">
    <property type="protein sequence ID" value="KAK7208474.1"/>
    <property type="molecule type" value="Genomic_DNA"/>
</dbReference>
<protein>
    <submittedName>
        <fullName evidence="3">Carboxylesterase</fullName>
    </submittedName>
</protein>
<evidence type="ECO:0000256" key="1">
    <source>
        <dbReference type="SAM" id="SignalP"/>
    </source>
</evidence>
<feature type="domain" description="Carboxylesterase type B" evidence="2">
    <location>
        <begin position="39"/>
        <end position="521"/>
    </location>
</feature>
<dbReference type="InterPro" id="IPR002018">
    <property type="entry name" value="CarbesteraseB"/>
</dbReference>
<name>A0ABR1FF34_9ASCO</name>